<evidence type="ECO:0000313" key="8">
    <source>
        <dbReference type="Proteomes" id="UP000001887"/>
    </source>
</evidence>
<evidence type="ECO:0000256" key="3">
    <source>
        <dbReference type="PIRSR" id="PIRSR600223-1"/>
    </source>
</evidence>
<dbReference type="Proteomes" id="UP000001887">
    <property type="component" value="Chromosome"/>
</dbReference>
<name>D2R4F8_PIRSD</name>
<dbReference type="STRING" id="530564.Psta_0619"/>
<feature type="compositionally biased region" description="Basic and acidic residues" evidence="5">
    <location>
        <begin position="12"/>
        <end position="22"/>
    </location>
</feature>
<dbReference type="InterPro" id="IPR036286">
    <property type="entry name" value="LexA/Signal_pep-like_sf"/>
</dbReference>
<feature type="domain" description="Peptidase S26" evidence="6">
    <location>
        <begin position="24"/>
        <end position="69"/>
    </location>
</feature>
<dbReference type="PANTHER" id="PTHR43390">
    <property type="entry name" value="SIGNAL PEPTIDASE I"/>
    <property type="match status" value="1"/>
</dbReference>
<dbReference type="InterPro" id="IPR019533">
    <property type="entry name" value="Peptidase_S26"/>
</dbReference>
<evidence type="ECO:0000259" key="6">
    <source>
        <dbReference type="Pfam" id="PF10502"/>
    </source>
</evidence>
<keyword evidence="4" id="KW-0645">Protease</keyword>
<dbReference type="PANTHER" id="PTHR43390:SF1">
    <property type="entry name" value="CHLOROPLAST PROCESSING PEPTIDASE"/>
    <property type="match status" value="1"/>
</dbReference>
<dbReference type="SUPFAM" id="SSF51306">
    <property type="entry name" value="LexA/Signal peptidase"/>
    <property type="match status" value="2"/>
</dbReference>
<dbReference type="OrthoDB" id="9802919at2"/>
<protein>
    <recommendedName>
        <fullName evidence="2 4">Signal peptidase I</fullName>
        <ecNumber evidence="4">3.4.21.89</ecNumber>
    </recommendedName>
</protein>
<dbReference type="CDD" id="cd06530">
    <property type="entry name" value="S26_SPase_I"/>
    <property type="match status" value="1"/>
</dbReference>
<dbReference type="HOGENOM" id="CLU_457004_0_0_0"/>
<evidence type="ECO:0000256" key="2">
    <source>
        <dbReference type="ARBA" id="ARBA00019232"/>
    </source>
</evidence>
<keyword evidence="4" id="KW-0812">Transmembrane</keyword>
<dbReference type="EMBL" id="CP001848">
    <property type="protein sequence ID" value="ADB15306.1"/>
    <property type="molecule type" value="Genomic_DNA"/>
</dbReference>
<organism evidence="7 8">
    <name type="scientific">Pirellula staleyi (strain ATCC 27377 / DSM 6068 / ICPB 4128)</name>
    <name type="common">Pirella staleyi</name>
    <dbReference type="NCBI Taxonomy" id="530564"/>
    <lineage>
        <taxon>Bacteria</taxon>
        <taxon>Pseudomonadati</taxon>
        <taxon>Planctomycetota</taxon>
        <taxon>Planctomycetia</taxon>
        <taxon>Pirellulales</taxon>
        <taxon>Pirellulaceae</taxon>
        <taxon>Pirellula</taxon>
    </lineage>
</organism>
<evidence type="ECO:0000256" key="5">
    <source>
        <dbReference type="SAM" id="MobiDB-lite"/>
    </source>
</evidence>
<dbReference type="GO" id="GO:0006465">
    <property type="term" value="P:signal peptide processing"/>
    <property type="evidence" value="ECO:0007669"/>
    <property type="project" value="InterPro"/>
</dbReference>
<evidence type="ECO:0000256" key="1">
    <source>
        <dbReference type="ARBA" id="ARBA00009370"/>
    </source>
</evidence>
<feature type="active site" evidence="3">
    <location>
        <position position="54"/>
    </location>
</feature>
<dbReference type="InterPro" id="IPR000223">
    <property type="entry name" value="Pept_S26A_signal_pept_1"/>
</dbReference>
<comment type="subcellular location">
    <subcellularLocation>
        <location evidence="4">Membrane</location>
        <topology evidence="4">Single-pass type II membrane protein</topology>
    </subcellularLocation>
</comment>
<dbReference type="GO" id="GO:0004252">
    <property type="term" value="F:serine-type endopeptidase activity"/>
    <property type="evidence" value="ECO:0007669"/>
    <property type="project" value="InterPro"/>
</dbReference>
<dbReference type="Gene3D" id="2.10.109.10">
    <property type="entry name" value="Umud Fragment, subunit A"/>
    <property type="match status" value="2"/>
</dbReference>
<dbReference type="Pfam" id="PF10502">
    <property type="entry name" value="Peptidase_S26"/>
    <property type="match status" value="3"/>
</dbReference>
<evidence type="ECO:0000313" key="7">
    <source>
        <dbReference type="EMBL" id="ADB15306.1"/>
    </source>
</evidence>
<gene>
    <name evidence="7" type="ordered locus">Psta_0619</name>
</gene>
<dbReference type="GO" id="GO:0009003">
    <property type="term" value="F:signal peptidase activity"/>
    <property type="evidence" value="ECO:0007669"/>
    <property type="project" value="UniProtKB-EC"/>
</dbReference>
<keyword evidence="4" id="KW-1133">Transmembrane helix</keyword>
<reference evidence="7 8" key="1">
    <citation type="journal article" date="2009" name="Stand. Genomic Sci.">
        <title>Complete genome sequence of Pirellula staleyi type strain (ATCC 27377).</title>
        <authorList>
            <person name="Clum A."/>
            <person name="Tindall B.J."/>
            <person name="Sikorski J."/>
            <person name="Ivanova N."/>
            <person name="Mavrommatis K."/>
            <person name="Lucas S."/>
            <person name="Glavina del Rio T."/>
            <person name="Nolan M."/>
            <person name="Chen F."/>
            <person name="Tice H."/>
            <person name="Pitluck S."/>
            <person name="Cheng J.F."/>
            <person name="Chertkov O."/>
            <person name="Brettin T."/>
            <person name="Han C."/>
            <person name="Detter J.C."/>
            <person name="Kuske C."/>
            <person name="Bruce D."/>
            <person name="Goodwin L."/>
            <person name="Ovchinikova G."/>
            <person name="Pati A."/>
            <person name="Mikhailova N."/>
            <person name="Chen A."/>
            <person name="Palaniappan K."/>
            <person name="Land M."/>
            <person name="Hauser L."/>
            <person name="Chang Y.J."/>
            <person name="Jeffries C.D."/>
            <person name="Chain P."/>
            <person name="Rohde M."/>
            <person name="Goker M."/>
            <person name="Bristow J."/>
            <person name="Eisen J.A."/>
            <person name="Markowitz V."/>
            <person name="Hugenholtz P."/>
            <person name="Kyrpides N.C."/>
            <person name="Klenk H.P."/>
            <person name="Lapidus A."/>
        </authorList>
    </citation>
    <scope>NUCLEOTIDE SEQUENCE [LARGE SCALE GENOMIC DNA]</scope>
    <source>
        <strain evidence="8">ATCC 27377 / DSM 6068 / ICPB 4128</strain>
    </source>
</reference>
<feature type="compositionally biased region" description="Low complexity" evidence="5">
    <location>
        <begin position="1"/>
        <end position="11"/>
    </location>
</feature>
<feature type="transmembrane region" description="Helical" evidence="4">
    <location>
        <begin position="30"/>
        <end position="50"/>
    </location>
</feature>
<comment type="catalytic activity">
    <reaction evidence="4">
        <text>Cleavage of hydrophobic, N-terminal signal or leader sequences from secreted and periplasmic proteins.</text>
        <dbReference type="EC" id="3.4.21.89"/>
    </reaction>
</comment>
<evidence type="ECO:0000256" key="4">
    <source>
        <dbReference type="RuleBase" id="RU362042"/>
    </source>
</evidence>
<comment type="similarity">
    <text evidence="1 4">Belongs to the peptidase S26 family.</text>
</comment>
<dbReference type="eggNOG" id="COG0681">
    <property type="taxonomic scope" value="Bacteria"/>
</dbReference>
<feature type="domain" description="Peptidase S26" evidence="6">
    <location>
        <begin position="120"/>
        <end position="175"/>
    </location>
</feature>
<dbReference type="AlphaFoldDB" id="D2R4F8"/>
<dbReference type="NCBIfam" id="TIGR02227">
    <property type="entry name" value="sigpep_I_bact"/>
    <property type="match status" value="1"/>
</dbReference>
<dbReference type="EC" id="3.4.21.89" evidence="4"/>
<sequence>MTATTADTKTSAAEEKLTPEQSRRETIESIIMAIILAVVVRGFVAEAFVIPTGSMAPTLQGRHKDVVDPMSSYQYQATASEERTSTGAPTGNYVISSTCPISRYPQKLDVINDPADDSFSGDRIIVSKFSYDLKDPARWDVIVFKCPGQATQNYIKRLVGLPNEVIRIAGGNVYTAPRLDPEADFVIARKPPHKLSALLQIVDDSDYVPPLLVEKGFPSKWISTTGSSWKPAADGKSFSIEPTAQTNWMRWRNVFPSFEEWYQLEVDGRLPASAKEKEGQLVTDFYAYNSSESIRQKYQHATWRLEPGTFDNEQYDISVPGPGQPMDASNAGMHWVDDLALDVTAEVTAVEPGSELTLKLVRGGEHFHCTFDLTSGTAKLSRTSSRGEPMAFEAPAGSEDAAKIADPVAQTSVRGTGTHQIRLSNCDHQVLLWVNGSVVKFDKPTTYASAELIAPYWSLEEAGDLQPCGIGVKQAQMTAKSLRVLRDKYYIAVSRQLGEGTETNDYQKSVPRSDIGPWISEATAIQEIFNTPSSWSTSPLFDDDNRRFVEFTMEEDQFFPMGDNSPHSLDARLWAAPPYVTRDLLIGKALVIYWPHTWNRPVPFWPNFQRMGFIR</sequence>
<dbReference type="KEGG" id="psl:Psta_0619"/>
<feature type="active site" evidence="3">
    <location>
        <position position="156"/>
    </location>
</feature>
<keyword evidence="4" id="KW-0378">Hydrolase</keyword>
<dbReference type="GO" id="GO:0016020">
    <property type="term" value="C:membrane"/>
    <property type="evidence" value="ECO:0007669"/>
    <property type="project" value="UniProtKB-SubCell"/>
</dbReference>
<feature type="region of interest" description="Disordered" evidence="5">
    <location>
        <begin position="1"/>
        <end position="22"/>
    </location>
</feature>
<keyword evidence="8" id="KW-1185">Reference proteome</keyword>
<accession>D2R4F8</accession>
<feature type="domain" description="Peptidase S26" evidence="6">
    <location>
        <begin position="552"/>
        <end position="594"/>
    </location>
</feature>
<proteinExistence type="inferred from homology"/>
<keyword evidence="4" id="KW-0472">Membrane</keyword>